<keyword evidence="5 9" id="KW-0862">Zinc</keyword>
<dbReference type="Proteomes" id="UP000184330">
    <property type="component" value="Unassembled WGS sequence"/>
</dbReference>
<evidence type="ECO:0000256" key="9">
    <source>
        <dbReference type="PIRSR" id="PIRSR628651-51"/>
    </source>
</evidence>
<dbReference type="GO" id="GO:0006355">
    <property type="term" value="P:regulation of DNA-templated transcription"/>
    <property type="evidence" value="ECO:0007669"/>
    <property type="project" value="TreeGrafter"/>
</dbReference>
<feature type="binding site" evidence="9">
    <location>
        <position position="686"/>
    </location>
    <ligand>
        <name>Zn(2+)</name>
        <dbReference type="ChEBI" id="CHEBI:29105"/>
        <label>2</label>
    </ligand>
</feature>
<dbReference type="InterPro" id="IPR019787">
    <property type="entry name" value="Znf_PHD-finger"/>
</dbReference>
<gene>
    <name evidence="14" type="ORF">PAC_07913</name>
</gene>
<evidence type="ECO:0000313" key="15">
    <source>
        <dbReference type="Proteomes" id="UP000184330"/>
    </source>
</evidence>
<dbReference type="InterPro" id="IPR001965">
    <property type="entry name" value="Znf_PHD"/>
</dbReference>
<evidence type="ECO:0000256" key="1">
    <source>
        <dbReference type="ARBA" id="ARBA00004123"/>
    </source>
</evidence>
<dbReference type="PROSITE" id="PS01359">
    <property type="entry name" value="ZF_PHD_1"/>
    <property type="match status" value="1"/>
</dbReference>
<feature type="compositionally biased region" description="Basic residues" evidence="12">
    <location>
        <begin position="291"/>
        <end position="302"/>
    </location>
</feature>
<comment type="subunit">
    <text evidence="11">Component of an histone acetyltransferase complex. Interacts with H3K4me3 and to a lesser extent with H3K4me2.</text>
</comment>
<evidence type="ECO:0000256" key="5">
    <source>
        <dbReference type="ARBA" id="ARBA00022833"/>
    </source>
</evidence>
<reference evidence="14 15" key="1">
    <citation type="submission" date="2016-03" db="EMBL/GenBank/DDBJ databases">
        <authorList>
            <person name="Ploux O."/>
        </authorList>
    </citation>
    <scope>NUCLEOTIDE SEQUENCE [LARGE SCALE GENOMIC DNA]</scope>
    <source>
        <strain evidence="14 15">UAMH 11012</strain>
    </source>
</reference>
<evidence type="ECO:0000256" key="4">
    <source>
        <dbReference type="ARBA" id="ARBA00022771"/>
    </source>
</evidence>
<dbReference type="PROSITE" id="PS50016">
    <property type="entry name" value="ZF_PHD_2"/>
    <property type="match status" value="1"/>
</dbReference>
<keyword evidence="6 11" id="KW-0156">Chromatin regulator</keyword>
<feature type="domain" description="PHD-type" evidence="13">
    <location>
        <begin position="638"/>
        <end position="689"/>
    </location>
</feature>
<dbReference type="OrthoDB" id="4173905at2759"/>
<feature type="site" description="Histone H3K4me3 binding" evidence="8">
    <location>
        <position position="651"/>
    </location>
</feature>
<feature type="binding site" evidence="9">
    <location>
        <position position="668"/>
    </location>
    <ligand>
        <name>Zn(2+)</name>
        <dbReference type="ChEBI" id="CHEBI:29105"/>
        <label>1</label>
    </ligand>
</feature>
<feature type="compositionally biased region" description="Polar residues" evidence="12">
    <location>
        <begin position="447"/>
        <end position="456"/>
    </location>
</feature>
<keyword evidence="7 11" id="KW-0539">Nucleus</keyword>
<evidence type="ECO:0000256" key="12">
    <source>
        <dbReference type="SAM" id="MobiDB-lite"/>
    </source>
</evidence>
<dbReference type="InterPro" id="IPR019786">
    <property type="entry name" value="Zinc_finger_PHD-type_CS"/>
</dbReference>
<dbReference type="Gene3D" id="3.30.40.10">
    <property type="entry name" value="Zinc/RING finger domain, C3HC4 (zinc finger)"/>
    <property type="match status" value="1"/>
</dbReference>
<comment type="similarity">
    <text evidence="2 11">Belongs to the ING family.</text>
</comment>
<dbReference type="EMBL" id="FJOG01000011">
    <property type="protein sequence ID" value="CZR58023.1"/>
    <property type="molecule type" value="Genomic_DNA"/>
</dbReference>
<dbReference type="PANTHER" id="PTHR10333:SF42">
    <property type="entry name" value="INHIBITOR OF GROWTH PROTEIN 5"/>
    <property type="match status" value="1"/>
</dbReference>
<feature type="compositionally biased region" description="Basic and acidic residues" evidence="12">
    <location>
        <begin position="277"/>
        <end position="290"/>
    </location>
</feature>
<dbReference type="InterPro" id="IPR028651">
    <property type="entry name" value="ING_fam"/>
</dbReference>
<evidence type="ECO:0000256" key="7">
    <source>
        <dbReference type="ARBA" id="ARBA00023242"/>
    </source>
</evidence>
<dbReference type="InterPro" id="IPR011011">
    <property type="entry name" value="Znf_FYVE_PHD"/>
</dbReference>
<dbReference type="AlphaFoldDB" id="A0A1L7WZ22"/>
<feature type="binding site" evidence="9">
    <location>
        <position position="683"/>
    </location>
    <ligand>
        <name>Zn(2+)</name>
        <dbReference type="ChEBI" id="CHEBI:29105"/>
        <label>2</label>
    </ligand>
</feature>
<keyword evidence="4 10" id="KW-0863">Zinc-finger</keyword>
<feature type="region of interest" description="Disordered" evidence="12">
    <location>
        <begin position="265"/>
        <end position="383"/>
    </location>
</feature>
<feature type="site" description="Histone H3K4me3 binding" evidence="8">
    <location>
        <position position="640"/>
    </location>
</feature>
<evidence type="ECO:0000259" key="13">
    <source>
        <dbReference type="PROSITE" id="PS50016"/>
    </source>
</evidence>
<feature type="binding site" evidence="9">
    <location>
        <position position="641"/>
    </location>
    <ligand>
        <name>Zn(2+)</name>
        <dbReference type="ChEBI" id="CHEBI:29105"/>
        <label>1</label>
    </ligand>
</feature>
<dbReference type="SMART" id="SM01408">
    <property type="entry name" value="ING"/>
    <property type="match status" value="1"/>
</dbReference>
<feature type="region of interest" description="Disordered" evidence="12">
    <location>
        <begin position="401"/>
        <end position="482"/>
    </location>
</feature>
<evidence type="ECO:0000256" key="3">
    <source>
        <dbReference type="ARBA" id="ARBA00022723"/>
    </source>
</evidence>
<dbReference type="GO" id="GO:0008270">
    <property type="term" value="F:zinc ion binding"/>
    <property type="evidence" value="ECO:0007669"/>
    <property type="project" value="UniProtKB-KW"/>
</dbReference>
<feature type="compositionally biased region" description="Polar residues" evidence="12">
    <location>
        <begin position="343"/>
        <end position="358"/>
    </location>
</feature>
<evidence type="ECO:0000256" key="2">
    <source>
        <dbReference type="ARBA" id="ARBA00010210"/>
    </source>
</evidence>
<keyword evidence="15" id="KW-1185">Reference proteome</keyword>
<evidence type="ECO:0000313" key="14">
    <source>
        <dbReference type="EMBL" id="CZR58023.1"/>
    </source>
</evidence>
<dbReference type="InterPro" id="IPR024610">
    <property type="entry name" value="ING_N_histone-binding"/>
</dbReference>
<dbReference type="PANTHER" id="PTHR10333">
    <property type="entry name" value="INHIBITOR OF GROWTH PROTEIN"/>
    <property type="match status" value="1"/>
</dbReference>
<feature type="region of interest" description="Disordered" evidence="12">
    <location>
        <begin position="1"/>
        <end position="43"/>
    </location>
</feature>
<dbReference type="CDD" id="cd15505">
    <property type="entry name" value="PHD_ING"/>
    <property type="match status" value="1"/>
</dbReference>
<comment type="function">
    <text evidence="11">Component of an histone acetyltransferase complex.</text>
</comment>
<feature type="compositionally biased region" description="Polar residues" evidence="12">
    <location>
        <begin position="1"/>
        <end position="34"/>
    </location>
</feature>
<dbReference type="SUPFAM" id="SSF57903">
    <property type="entry name" value="FYVE/PHD zinc finger"/>
    <property type="match status" value="1"/>
</dbReference>
<evidence type="ECO:0000256" key="8">
    <source>
        <dbReference type="PIRSR" id="PIRSR628651-50"/>
    </source>
</evidence>
<sequence length="696" mass="74594">MKTSKQVSSDLASSRRAQPLRQTRNNPPRSSISGTRPFGSRASITGGIEENQSIDIFPAITHFADAITALPKELVRHFTLLKEVDAKIFAPEEELGKLIDAVLNSPPKRPQAVETHHALGPTSTPMSAQGSLNGSVINGHAGSANSVLETGDVYDQSNVPRRQLYQHAAYTMSNMLVSLDEKNHVISTAAEALSKQLARIDDCFPYIELEISEEARYGSTTHWAYPENRVPKTGAVSRREIAAANNLSAAAQHLVDEAAARSDARKQALAAKKGKNQHADSDFDDQDSRQKDKKLHGNSKVRKAADTGVGLGITNGATTNGNPPKRQKVANKVPAGGAGMERSLSSVFGSNGTATKGKTGSPRETPVPEAKKRSRAAAGTGQTRKRYVAISLVRSRIAHTNSRNNTVNSTAMSPSLASSPIRSTFPETRPAPTGTPPPTNGRPTSIRARQNSTQSVIEKRAPSEVASKQNGHTAGTPDLGTAAIITGRSVPEVKASMKETGSNSKSDHLLEDSNQDNPDMVGGLLVGSRKGSTTTKQEEPESNGDSMQDIQTTTITTTKSGRASKPSTPAIPQFPETVRSRSSRALETSSVNKRSHKKGAGAAAQQLLAQQVQPDGGDDGASNMDEEEVDEDINADEPTYCYCNGVSYGEMVGCDARDCEREWFHLECVGLKVAPKGSAKWYCDDCMKKRPNQKRR</sequence>
<feature type="region of interest" description="Disordered" evidence="12">
    <location>
        <begin position="612"/>
        <end position="631"/>
    </location>
</feature>
<evidence type="ECO:0000256" key="10">
    <source>
        <dbReference type="PROSITE-ProRule" id="PRU00146"/>
    </source>
</evidence>
<dbReference type="InterPro" id="IPR013083">
    <property type="entry name" value="Znf_RING/FYVE/PHD"/>
</dbReference>
<dbReference type="STRING" id="576137.A0A1L7WZ22"/>
<feature type="compositionally biased region" description="Polar residues" evidence="12">
    <location>
        <begin position="583"/>
        <end position="592"/>
    </location>
</feature>
<dbReference type="SMART" id="SM00249">
    <property type="entry name" value="PHD"/>
    <property type="match status" value="1"/>
</dbReference>
<proteinExistence type="inferred from homology"/>
<evidence type="ECO:0000256" key="6">
    <source>
        <dbReference type="ARBA" id="ARBA00022853"/>
    </source>
</evidence>
<keyword evidence="3 9" id="KW-0479">Metal-binding</keyword>
<dbReference type="GO" id="GO:0070210">
    <property type="term" value="C:Rpd3L-Expanded complex"/>
    <property type="evidence" value="ECO:0007669"/>
    <property type="project" value="TreeGrafter"/>
</dbReference>
<feature type="binding site" evidence="9">
    <location>
        <position position="643"/>
    </location>
    <ligand>
        <name>Zn(2+)</name>
        <dbReference type="ChEBI" id="CHEBI:29105"/>
        <label>1</label>
    </ligand>
</feature>
<dbReference type="GO" id="GO:0006325">
    <property type="term" value="P:chromatin organization"/>
    <property type="evidence" value="ECO:0007669"/>
    <property type="project" value="UniProtKB-KW"/>
</dbReference>
<comment type="domain">
    <text evidence="11">The PHD-type zinc finger mediates the binding to H3K4me3.</text>
</comment>
<feature type="region of interest" description="Disordered" evidence="12">
    <location>
        <begin position="494"/>
        <end position="604"/>
    </location>
</feature>
<name>A0A1L7WZ22_9HELO</name>
<dbReference type="GO" id="GO:0033698">
    <property type="term" value="C:Rpd3L complex"/>
    <property type="evidence" value="ECO:0007669"/>
    <property type="project" value="TreeGrafter"/>
</dbReference>
<feature type="compositionally biased region" description="Polar residues" evidence="12">
    <location>
        <begin position="401"/>
        <end position="422"/>
    </location>
</feature>
<accession>A0A1L7WZ22</accession>
<feature type="binding site" evidence="9">
    <location>
        <position position="659"/>
    </location>
    <ligand>
        <name>Zn(2+)</name>
        <dbReference type="ChEBI" id="CHEBI:29105"/>
        <label>2</label>
    </ligand>
</feature>
<feature type="binding site" evidence="9">
    <location>
        <position position="665"/>
    </location>
    <ligand>
        <name>Zn(2+)</name>
        <dbReference type="ChEBI" id="CHEBI:29105"/>
        <label>1</label>
    </ligand>
</feature>
<comment type="subcellular location">
    <subcellularLocation>
        <location evidence="1 11">Nucleus</location>
    </subcellularLocation>
</comment>
<dbReference type="Pfam" id="PF12998">
    <property type="entry name" value="ING"/>
    <property type="match status" value="2"/>
</dbReference>
<dbReference type="Gene3D" id="6.10.140.1740">
    <property type="match status" value="1"/>
</dbReference>
<feature type="site" description="Histone H3K4me3 binding" evidence="8">
    <location>
        <position position="663"/>
    </location>
</feature>
<feature type="binding site" evidence="9">
    <location>
        <position position="654"/>
    </location>
    <ligand>
        <name>Zn(2+)</name>
        <dbReference type="ChEBI" id="CHEBI:29105"/>
        <label>2</label>
    </ligand>
</feature>
<evidence type="ECO:0000256" key="11">
    <source>
        <dbReference type="RuleBase" id="RU361213"/>
    </source>
</evidence>
<organism evidence="14 15">
    <name type="scientific">Phialocephala subalpina</name>
    <dbReference type="NCBI Taxonomy" id="576137"/>
    <lineage>
        <taxon>Eukaryota</taxon>
        <taxon>Fungi</taxon>
        <taxon>Dikarya</taxon>
        <taxon>Ascomycota</taxon>
        <taxon>Pezizomycotina</taxon>
        <taxon>Leotiomycetes</taxon>
        <taxon>Helotiales</taxon>
        <taxon>Mollisiaceae</taxon>
        <taxon>Phialocephala</taxon>
        <taxon>Phialocephala fortinii species complex</taxon>
    </lineage>
</organism>
<protein>
    <recommendedName>
        <fullName evidence="11">Chromatin modification-related protein</fullName>
    </recommendedName>
</protein>
<feature type="site" description="Histone H3K4me3 binding" evidence="8">
    <location>
        <position position="655"/>
    </location>
</feature>